<dbReference type="FunFam" id="4.10.950.10:FF:000001">
    <property type="entry name" value="50S ribosomal protein L2"/>
    <property type="match status" value="1"/>
</dbReference>
<feature type="domain" description="Large ribosomal subunit protein uL2 RNA-binding" evidence="6">
    <location>
        <begin position="136"/>
        <end position="212"/>
    </location>
</feature>
<evidence type="ECO:0000259" key="5">
    <source>
        <dbReference type="SMART" id="SM01382"/>
    </source>
</evidence>
<dbReference type="GO" id="GO:0003735">
    <property type="term" value="F:structural constituent of ribosome"/>
    <property type="evidence" value="ECO:0007669"/>
    <property type="project" value="InterPro"/>
</dbReference>
<feature type="compositionally biased region" description="Basic residues" evidence="4">
    <location>
        <begin position="144"/>
        <end position="154"/>
    </location>
</feature>
<evidence type="ECO:0000256" key="1">
    <source>
        <dbReference type="ARBA" id="ARBA00005636"/>
    </source>
</evidence>
<dbReference type="InterPro" id="IPR022669">
    <property type="entry name" value="Ribosomal_uL2_C"/>
</dbReference>
<organism evidence="7 8">
    <name type="scientific">Blyttiomyces helicus</name>
    <dbReference type="NCBI Taxonomy" id="388810"/>
    <lineage>
        <taxon>Eukaryota</taxon>
        <taxon>Fungi</taxon>
        <taxon>Fungi incertae sedis</taxon>
        <taxon>Chytridiomycota</taxon>
        <taxon>Chytridiomycota incertae sedis</taxon>
        <taxon>Chytridiomycetes</taxon>
        <taxon>Chytridiomycetes incertae sedis</taxon>
        <taxon>Blyttiomyces</taxon>
    </lineage>
</organism>
<gene>
    <name evidence="7" type="ORF">BDK51DRAFT_19648</name>
</gene>
<dbReference type="InterPro" id="IPR012340">
    <property type="entry name" value="NA-bd_OB-fold"/>
</dbReference>
<dbReference type="InterPro" id="IPR002171">
    <property type="entry name" value="Ribosomal_uL2"/>
</dbReference>
<evidence type="ECO:0000313" key="7">
    <source>
        <dbReference type="EMBL" id="RKO86913.1"/>
    </source>
</evidence>
<evidence type="ECO:0000313" key="8">
    <source>
        <dbReference type="Proteomes" id="UP000269721"/>
    </source>
</evidence>
<protein>
    <submittedName>
        <fullName evidence="7">Ribosomal proteins L2, C-terminal domain-containing protein</fullName>
    </submittedName>
</protein>
<dbReference type="Pfam" id="PF03947">
    <property type="entry name" value="Ribosomal_L2_C"/>
    <property type="match status" value="1"/>
</dbReference>
<dbReference type="InterPro" id="IPR022671">
    <property type="entry name" value="Ribosomal_uL2_CS"/>
</dbReference>
<keyword evidence="3" id="KW-0687">Ribonucleoprotein</keyword>
<dbReference type="Gene3D" id="2.30.30.30">
    <property type="match status" value="1"/>
</dbReference>
<evidence type="ECO:0000256" key="2">
    <source>
        <dbReference type="ARBA" id="ARBA00022980"/>
    </source>
</evidence>
<dbReference type="EMBL" id="KZ997819">
    <property type="protein sequence ID" value="RKO86913.1"/>
    <property type="molecule type" value="Genomic_DNA"/>
</dbReference>
<dbReference type="SUPFAM" id="SSF50104">
    <property type="entry name" value="Translation proteins SH3-like domain"/>
    <property type="match status" value="1"/>
</dbReference>
<dbReference type="InterPro" id="IPR005880">
    <property type="entry name" value="Ribosomal_uL2_bac/org-type"/>
</dbReference>
<dbReference type="SMART" id="SM01383">
    <property type="entry name" value="Ribosomal_L2"/>
    <property type="match status" value="1"/>
</dbReference>
<reference evidence="8" key="1">
    <citation type="journal article" date="2018" name="Nat. Microbiol.">
        <title>Leveraging single-cell genomics to expand the fungal tree of life.</title>
        <authorList>
            <person name="Ahrendt S.R."/>
            <person name="Quandt C.A."/>
            <person name="Ciobanu D."/>
            <person name="Clum A."/>
            <person name="Salamov A."/>
            <person name="Andreopoulos B."/>
            <person name="Cheng J.F."/>
            <person name="Woyke T."/>
            <person name="Pelin A."/>
            <person name="Henrissat B."/>
            <person name="Reynolds N.K."/>
            <person name="Benny G.L."/>
            <person name="Smith M.E."/>
            <person name="James T.Y."/>
            <person name="Grigoriev I.V."/>
        </authorList>
    </citation>
    <scope>NUCLEOTIDE SEQUENCE [LARGE SCALE GENOMIC DNA]</scope>
</reference>
<dbReference type="Gene3D" id="4.10.950.10">
    <property type="entry name" value="Ribosomal protein L2, domain 3"/>
    <property type="match status" value="1"/>
</dbReference>
<dbReference type="InterPro" id="IPR014722">
    <property type="entry name" value="Rib_uL2_dom2"/>
</dbReference>
<dbReference type="InterPro" id="IPR008991">
    <property type="entry name" value="Translation_prot_SH3-like_sf"/>
</dbReference>
<sequence length="386" mass="42307">MSRHFTTAPSSAFRRPLPSHPPLPFLPSRTTAPPSTFLGPPSTLLQGRHKTYVRTITKKDKKWMKKNDELRAQGLPVPSRSRAPVMENMFWKVVGNMKIYKPVTPGMKNRRHPTRFHLTRGPTIQRLSIGRRSTGGRDASGRISIRHRGGGHKKRLRDIDFHRLTPGPHEIIRLEYDPNRTADLALLRSLSTSEFSFIIAPAGVKKGTIVESWVGGIPEPAPGEEPLSKQQMIQVGNCLRLKDIPVGTQIHCIGMRAGGGGQLCRAAGASGTLVYTGPEGNAQVRLASKEVRILPVDAIATIGVVGNEAHKLTNLGKAGAKRWKGIRPTVRGIAMNAVDHPHGGGSKNQGGRPARTPWGKLARGGKTVRRRQPHIITPRWKAKAKK</sequence>
<accession>A0A4P9W6C7</accession>
<feature type="region of interest" description="Disordered" evidence="4">
    <location>
        <begin position="130"/>
        <end position="154"/>
    </location>
</feature>
<dbReference type="InterPro" id="IPR022666">
    <property type="entry name" value="Ribosomal_uL2_RNA-bd_dom"/>
</dbReference>
<feature type="compositionally biased region" description="Polar residues" evidence="4">
    <location>
        <begin position="1"/>
        <end position="10"/>
    </location>
</feature>
<evidence type="ECO:0000259" key="6">
    <source>
        <dbReference type="SMART" id="SM01383"/>
    </source>
</evidence>
<keyword evidence="2 7" id="KW-0689">Ribosomal protein</keyword>
<dbReference type="GO" id="GO:0016740">
    <property type="term" value="F:transferase activity"/>
    <property type="evidence" value="ECO:0007669"/>
    <property type="project" value="InterPro"/>
</dbReference>
<dbReference type="GO" id="GO:0005762">
    <property type="term" value="C:mitochondrial large ribosomal subunit"/>
    <property type="evidence" value="ECO:0007669"/>
    <property type="project" value="TreeGrafter"/>
</dbReference>
<evidence type="ECO:0000256" key="3">
    <source>
        <dbReference type="ARBA" id="ARBA00023274"/>
    </source>
</evidence>
<dbReference type="AlphaFoldDB" id="A0A4P9W6C7"/>
<proteinExistence type="inferred from homology"/>
<dbReference type="Pfam" id="PF00181">
    <property type="entry name" value="Ribosomal_L2_N"/>
    <property type="match status" value="1"/>
</dbReference>
<name>A0A4P9W6C7_9FUNG</name>
<dbReference type="SMART" id="SM01382">
    <property type="entry name" value="Ribosomal_L2_C"/>
    <property type="match status" value="1"/>
</dbReference>
<dbReference type="GO" id="GO:0032543">
    <property type="term" value="P:mitochondrial translation"/>
    <property type="evidence" value="ECO:0007669"/>
    <property type="project" value="TreeGrafter"/>
</dbReference>
<feature type="region of interest" description="Disordered" evidence="4">
    <location>
        <begin position="339"/>
        <end position="369"/>
    </location>
</feature>
<dbReference type="OrthoDB" id="268576at2759"/>
<dbReference type="GO" id="GO:0003723">
    <property type="term" value="F:RNA binding"/>
    <property type="evidence" value="ECO:0007669"/>
    <property type="project" value="InterPro"/>
</dbReference>
<dbReference type="NCBIfam" id="TIGR01171">
    <property type="entry name" value="rplB_bact"/>
    <property type="match status" value="1"/>
</dbReference>
<dbReference type="SUPFAM" id="SSF50249">
    <property type="entry name" value="Nucleic acid-binding proteins"/>
    <property type="match status" value="1"/>
</dbReference>
<dbReference type="InterPro" id="IPR014726">
    <property type="entry name" value="Ribosomal_uL2_dom3"/>
</dbReference>
<comment type="similarity">
    <text evidence="1">Belongs to the universal ribosomal protein uL2 family.</text>
</comment>
<feature type="region of interest" description="Disordered" evidence="4">
    <location>
        <begin position="1"/>
        <end position="44"/>
    </location>
</feature>
<feature type="domain" description="Large ribosomal subunit protein uL2 C-terminal" evidence="5">
    <location>
        <begin position="233"/>
        <end position="361"/>
    </location>
</feature>
<evidence type="ECO:0000256" key="4">
    <source>
        <dbReference type="SAM" id="MobiDB-lite"/>
    </source>
</evidence>
<dbReference type="PANTHER" id="PTHR13691">
    <property type="entry name" value="RIBOSOMAL PROTEIN L2"/>
    <property type="match status" value="1"/>
</dbReference>
<dbReference type="PROSITE" id="PS00467">
    <property type="entry name" value="RIBOSOMAL_L2"/>
    <property type="match status" value="1"/>
</dbReference>
<dbReference type="Proteomes" id="UP000269721">
    <property type="component" value="Unassembled WGS sequence"/>
</dbReference>
<dbReference type="PANTHER" id="PTHR13691:SF5">
    <property type="entry name" value="LARGE RIBOSOMAL SUBUNIT PROTEIN UL2M"/>
    <property type="match status" value="1"/>
</dbReference>
<keyword evidence="8" id="KW-1185">Reference proteome</keyword>
<dbReference type="Gene3D" id="2.40.50.140">
    <property type="entry name" value="Nucleic acid-binding proteins"/>
    <property type="match status" value="1"/>
</dbReference>